<comment type="caution">
    <text evidence="4">The sequence shown here is derived from an EMBL/GenBank/DDBJ whole genome shotgun (WGS) entry which is preliminary data.</text>
</comment>
<feature type="coiled-coil region" evidence="3">
    <location>
        <begin position="6"/>
        <end position="33"/>
    </location>
</feature>
<dbReference type="PIRSF" id="PIRSF004555">
    <property type="entry name" value="UCP004555"/>
    <property type="match status" value="1"/>
</dbReference>
<evidence type="ECO:0000256" key="3">
    <source>
        <dbReference type="SAM" id="Coils"/>
    </source>
</evidence>
<protein>
    <recommendedName>
        <fullName evidence="2">Nucleoid-associated protein NF27_HJ00100</fullName>
    </recommendedName>
</protein>
<dbReference type="STRING" id="86105.NF27_HJ00100"/>
<dbReference type="AlphaFoldDB" id="A0A0C1MRA1"/>
<dbReference type="GO" id="GO:0003677">
    <property type="term" value="F:DNA binding"/>
    <property type="evidence" value="ECO:0007669"/>
    <property type="project" value="UniProtKB-UniRule"/>
</dbReference>
<dbReference type="InterPro" id="IPR036894">
    <property type="entry name" value="YbaB-like_sf"/>
</dbReference>
<sequence>MSTMNIQQMMTQAKTLQKKMQDMQAKLDTQEVTGSAGGGMVQVTTTCKGEVKKINIDKSLLVPEEGEVLEDLIIAAFNNAKQNADTKASEEMKSLGISPDLMKFSL</sequence>
<organism evidence="4 5">
    <name type="scientific">Candidatus Jidaibacter acanthamoebae</name>
    <dbReference type="NCBI Taxonomy" id="86105"/>
    <lineage>
        <taxon>Bacteria</taxon>
        <taxon>Pseudomonadati</taxon>
        <taxon>Pseudomonadota</taxon>
        <taxon>Alphaproteobacteria</taxon>
        <taxon>Rickettsiales</taxon>
        <taxon>Candidatus Midichloriaceae</taxon>
        <taxon>Candidatus Jidaibacter</taxon>
    </lineage>
</organism>
<evidence type="ECO:0000313" key="5">
    <source>
        <dbReference type="Proteomes" id="UP000031258"/>
    </source>
</evidence>
<comment type="subunit">
    <text evidence="2">Homodimer.</text>
</comment>
<name>A0A0C1MRA1_9RICK</name>
<dbReference type="InterPro" id="IPR004401">
    <property type="entry name" value="YbaB/EbfC"/>
</dbReference>
<evidence type="ECO:0000256" key="1">
    <source>
        <dbReference type="ARBA" id="ARBA00023125"/>
    </source>
</evidence>
<proteinExistence type="inferred from homology"/>
<comment type="similarity">
    <text evidence="2">Belongs to the YbaB/EbfC family.</text>
</comment>
<dbReference type="PANTHER" id="PTHR33449">
    <property type="entry name" value="NUCLEOID-ASSOCIATED PROTEIN YBAB"/>
    <property type="match status" value="1"/>
</dbReference>
<keyword evidence="2" id="KW-0963">Cytoplasm</keyword>
<reference evidence="4 5" key="1">
    <citation type="submission" date="2014-11" db="EMBL/GenBank/DDBJ databases">
        <title>A Rickettsiales Symbiont of Amoebae With Ancient Features.</title>
        <authorList>
            <person name="Schulz F."/>
            <person name="Martijn J."/>
            <person name="Wascher F."/>
            <person name="Kostanjsek R."/>
            <person name="Ettema T.J."/>
            <person name="Horn M."/>
        </authorList>
    </citation>
    <scope>NUCLEOTIDE SEQUENCE [LARGE SCALE GENOMIC DNA]</scope>
    <source>
        <strain evidence="4 5">UWC36</strain>
    </source>
</reference>
<dbReference type="NCBIfam" id="TIGR00103">
    <property type="entry name" value="DNA_YbaB_EbfC"/>
    <property type="match status" value="1"/>
</dbReference>
<evidence type="ECO:0000313" key="4">
    <source>
        <dbReference type="EMBL" id="KIE04557.1"/>
    </source>
</evidence>
<dbReference type="Pfam" id="PF02575">
    <property type="entry name" value="YbaB_DNA_bd"/>
    <property type="match status" value="1"/>
</dbReference>
<keyword evidence="3" id="KW-0175">Coiled coil</keyword>
<comment type="subcellular location">
    <subcellularLocation>
        <location evidence="2">Cytoplasm</location>
        <location evidence="2">Nucleoid</location>
    </subcellularLocation>
</comment>
<keyword evidence="1 2" id="KW-0238">DNA-binding</keyword>
<dbReference type="HAMAP" id="MF_00274">
    <property type="entry name" value="DNA_YbaB_EbfC"/>
    <property type="match status" value="1"/>
</dbReference>
<dbReference type="GO" id="GO:0005829">
    <property type="term" value="C:cytosol"/>
    <property type="evidence" value="ECO:0007669"/>
    <property type="project" value="TreeGrafter"/>
</dbReference>
<dbReference type="PANTHER" id="PTHR33449:SF1">
    <property type="entry name" value="NUCLEOID-ASSOCIATED PROTEIN YBAB"/>
    <property type="match status" value="1"/>
</dbReference>
<dbReference type="EMBL" id="JSWE01000180">
    <property type="protein sequence ID" value="KIE04557.1"/>
    <property type="molecule type" value="Genomic_DNA"/>
</dbReference>
<dbReference type="PATRIC" id="fig|86105.3.peg.1576"/>
<accession>A0A0C1MRA1</accession>
<dbReference type="Proteomes" id="UP000031258">
    <property type="component" value="Unassembled WGS sequence"/>
</dbReference>
<gene>
    <name evidence="4" type="ORF">NF27_HJ00100</name>
</gene>
<comment type="function">
    <text evidence="2">Binds to DNA and alters its conformation. May be involved in regulation of gene expression, nucleoid organization and DNA protection.</text>
</comment>
<dbReference type="SUPFAM" id="SSF82607">
    <property type="entry name" value="YbaB-like"/>
    <property type="match status" value="1"/>
</dbReference>
<keyword evidence="5" id="KW-1185">Reference proteome</keyword>
<dbReference type="GO" id="GO:0043590">
    <property type="term" value="C:bacterial nucleoid"/>
    <property type="evidence" value="ECO:0007669"/>
    <property type="project" value="UniProtKB-UniRule"/>
</dbReference>
<dbReference type="Gene3D" id="3.30.1310.10">
    <property type="entry name" value="Nucleoid-associated protein YbaB-like domain"/>
    <property type="match status" value="1"/>
</dbReference>
<evidence type="ECO:0000256" key="2">
    <source>
        <dbReference type="HAMAP-Rule" id="MF_00274"/>
    </source>
</evidence>